<organism evidence="1 2">
    <name type="scientific">Ornithinibacillus bavariensis</name>
    <dbReference type="NCBI Taxonomy" id="545502"/>
    <lineage>
        <taxon>Bacteria</taxon>
        <taxon>Bacillati</taxon>
        <taxon>Bacillota</taxon>
        <taxon>Bacilli</taxon>
        <taxon>Bacillales</taxon>
        <taxon>Bacillaceae</taxon>
        <taxon>Ornithinibacillus</taxon>
    </lineage>
</organism>
<name>A0A919X9A3_9BACI</name>
<evidence type="ECO:0008006" key="3">
    <source>
        <dbReference type="Google" id="ProtNLM"/>
    </source>
</evidence>
<dbReference type="EMBL" id="BORP01000006">
    <property type="protein sequence ID" value="GIO28204.1"/>
    <property type="molecule type" value="Genomic_DNA"/>
</dbReference>
<dbReference type="Pfam" id="PF14175">
    <property type="entry name" value="YaaC"/>
    <property type="match status" value="1"/>
</dbReference>
<protein>
    <recommendedName>
        <fullName evidence="3">YaaC-like Protein</fullName>
    </recommendedName>
</protein>
<evidence type="ECO:0000313" key="1">
    <source>
        <dbReference type="EMBL" id="GIO28204.1"/>
    </source>
</evidence>
<comment type="caution">
    <text evidence="1">The sequence shown here is derived from an EMBL/GenBank/DDBJ whole genome shotgun (WGS) entry which is preliminary data.</text>
</comment>
<accession>A0A919X9A3</accession>
<dbReference type="Proteomes" id="UP000676917">
    <property type="component" value="Unassembled WGS sequence"/>
</dbReference>
<keyword evidence="2" id="KW-1185">Reference proteome</keyword>
<evidence type="ECO:0000313" key="2">
    <source>
        <dbReference type="Proteomes" id="UP000676917"/>
    </source>
</evidence>
<dbReference type="RefSeq" id="WP_212921669.1">
    <property type="nucleotide sequence ID" value="NZ_BORP01000006.1"/>
</dbReference>
<dbReference type="AlphaFoldDB" id="A0A919X9A3"/>
<gene>
    <name evidence="1" type="ORF">J43TS3_28150</name>
</gene>
<sequence length="315" mass="36621">MFVNDDIASIYTYLQSQQTAQNYLYQCYQKINPMDAEKKSYENCNVFMYCLDHGLRYYAAGEKLDPVLQPVMFFYGMTHLLKALLLTKRPNYPESTTVLAHGVSARKRKKKNYSFLEDEVKIQHNGLFPYFSEHLFQIKKIPFEKVSMKSLLSLIPELTQYFHFEKIINLTKIGTTESAILRLPKNICDAYHLTENALITKLAKYLPTIIHTKFTPEQIIIELKEPLTGRSGPFQIGMDNAIFLPTDRNLFFPISEVMVHYLILYNLSMLSRYEAEWWGELLTTKPDIDFPFITGFLTITQRKIPSIIGTHLLKG</sequence>
<dbReference type="InterPro" id="IPR026988">
    <property type="entry name" value="YaaC-like"/>
</dbReference>
<reference evidence="1" key="1">
    <citation type="submission" date="2021-03" db="EMBL/GenBank/DDBJ databases">
        <title>Antimicrobial resistance genes in bacteria isolated from Japanese honey, and their potential for conferring macrolide and lincosamide resistance in the American foulbrood pathogen Paenibacillus larvae.</title>
        <authorList>
            <person name="Okamoto M."/>
            <person name="Kumagai M."/>
            <person name="Kanamori H."/>
            <person name="Takamatsu D."/>
        </authorList>
    </citation>
    <scope>NUCLEOTIDE SEQUENCE</scope>
    <source>
        <strain evidence="1">J43TS3</strain>
    </source>
</reference>
<proteinExistence type="predicted"/>